<evidence type="ECO:0000256" key="1">
    <source>
        <dbReference type="ARBA" id="ARBA00004651"/>
    </source>
</evidence>
<evidence type="ECO:0000256" key="6">
    <source>
        <dbReference type="ARBA" id="ARBA00023136"/>
    </source>
</evidence>
<evidence type="ECO:0000256" key="7">
    <source>
        <dbReference type="SAM" id="Phobius"/>
    </source>
</evidence>
<evidence type="ECO:0000313" key="9">
    <source>
        <dbReference type="EMBL" id="SHE74852.1"/>
    </source>
</evidence>
<dbReference type="AlphaFoldDB" id="A0A1M4W1M2"/>
<keyword evidence="10" id="KW-1185">Reference proteome</keyword>
<dbReference type="InterPro" id="IPR003416">
    <property type="entry name" value="MgtC/SapB/SrpB/YhiD_fam"/>
</dbReference>
<dbReference type="PANTHER" id="PTHR33778">
    <property type="entry name" value="PROTEIN MGTC"/>
    <property type="match status" value="1"/>
</dbReference>
<dbReference type="GeneID" id="90994367"/>
<dbReference type="PRINTS" id="PR01837">
    <property type="entry name" value="MGTCSAPBPROT"/>
</dbReference>
<feature type="transmembrane region" description="Helical" evidence="7">
    <location>
        <begin position="86"/>
        <end position="104"/>
    </location>
</feature>
<gene>
    <name evidence="9" type="ORF">SAMN02745784_01658</name>
</gene>
<comment type="subcellular location">
    <subcellularLocation>
        <location evidence="1">Cell membrane</location>
        <topology evidence="1">Multi-pass membrane protein</topology>
    </subcellularLocation>
</comment>
<evidence type="ECO:0000256" key="5">
    <source>
        <dbReference type="ARBA" id="ARBA00022989"/>
    </source>
</evidence>
<reference evidence="10" key="1">
    <citation type="submission" date="2016-11" db="EMBL/GenBank/DDBJ databases">
        <authorList>
            <person name="Varghese N."/>
            <person name="Submissions S."/>
        </authorList>
    </citation>
    <scope>NUCLEOTIDE SEQUENCE [LARGE SCALE GENOMIC DNA]</scope>
    <source>
        <strain evidence="10">DSM 18095</strain>
    </source>
</reference>
<protein>
    <submittedName>
        <fullName evidence="9">Putative Mg2+ transporter-C (MgtC) family protein</fullName>
    </submittedName>
</protein>
<dbReference type="RefSeq" id="WP_072975302.1">
    <property type="nucleotide sequence ID" value="NZ_FQTY01000006.1"/>
</dbReference>
<feature type="transmembrane region" description="Helical" evidence="7">
    <location>
        <begin position="34"/>
        <end position="55"/>
    </location>
</feature>
<dbReference type="InterPro" id="IPR045865">
    <property type="entry name" value="ACT-like_dom_sf"/>
</dbReference>
<organism evidence="9 10">
    <name type="scientific">Tissierella praeacuta DSM 18095</name>
    <dbReference type="NCBI Taxonomy" id="1123404"/>
    <lineage>
        <taxon>Bacteria</taxon>
        <taxon>Bacillati</taxon>
        <taxon>Bacillota</taxon>
        <taxon>Tissierellia</taxon>
        <taxon>Tissierellales</taxon>
        <taxon>Tissierellaceae</taxon>
        <taxon>Tissierella</taxon>
    </lineage>
</organism>
<feature type="transmembrane region" description="Helical" evidence="7">
    <location>
        <begin position="61"/>
        <end position="79"/>
    </location>
</feature>
<keyword evidence="5 7" id="KW-1133">Transmembrane helix</keyword>
<sequence length="231" mass="24660">MLSKIEIIKRLALSAIVGGLIGTEREINNRPAGLRTHILVTLGSTLVMLVSIDGFQSADPARLAAQVVSGIGFLGAGTIMRTGNNISGLTTAASLWVCAGIGLAMGSGYYLGAIVTTAIVLATLMSLGPFEKMILTKKYKAVEIVATNRPGIIGQIGVLFGKYYISIKDIKILGTDGGEHDDNGIMEIRFLIKAPNNVNISSLYKEIYQIHGIINVSFEGNIIPNNNYMDF</sequence>
<dbReference type="Gene3D" id="3.30.70.260">
    <property type="match status" value="1"/>
</dbReference>
<dbReference type="PANTHER" id="PTHR33778:SF1">
    <property type="entry name" value="MAGNESIUM TRANSPORTER YHID-RELATED"/>
    <property type="match status" value="1"/>
</dbReference>
<dbReference type="SUPFAM" id="SSF55021">
    <property type="entry name" value="ACT-like"/>
    <property type="match status" value="1"/>
</dbReference>
<evidence type="ECO:0000256" key="3">
    <source>
        <dbReference type="ARBA" id="ARBA00022475"/>
    </source>
</evidence>
<keyword evidence="3" id="KW-1003">Cell membrane</keyword>
<dbReference type="Pfam" id="PF02308">
    <property type="entry name" value="MgtC"/>
    <property type="match status" value="1"/>
</dbReference>
<evidence type="ECO:0000256" key="2">
    <source>
        <dbReference type="ARBA" id="ARBA00009298"/>
    </source>
</evidence>
<dbReference type="STRING" id="1123404.SAMN02745784_01658"/>
<comment type="similarity">
    <text evidence="2">Belongs to the MgtC/SapB family.</text>
</comment>
<dbReference type="EMBL" id="FQTY01000006">
    <property type="protein sequence ID" value="SHE74852.1"/>
    <property type="molecule type" value="Genomic_DNA"/>
</dbReference>
<feature type="domain" description="ACT" evidence="8">
    <location>
        <begin position="141"/>
        <end position="221"/>
    </location>
</feature>
<dbReference type="Proteomes" id="UP000184114">
    <property type="component" value="Unassembled WGS sequence"/>
</dbReference>
<dbReference type="InterPro" id="IPR049177">
    <property type="entry name" value="MgtC_SapB_SrpB_YhiD_N"/>
</dbReference>
<evidence type="ECO:0000313" key="10">
    <source>
        <dbReference type="Proteomes" id="UP000184114"/>
    </source>
</evidence>
<dbReference type="GO" id="GO:0005886">
    <property type="term" value="C:plasma membrane"/>
    <property type="evidence" value="ECO:0007669"/>
    <property type="project" value="UniProtKB-SubCell"/>
</dbReference>
<evidence type="ECO:0000259" key="8">
    <source>
        <dbReference type="PROSITE" id="PS51671"/>
    </source>
</evidence>
<evidence type="ECO:0000256" key="4">
    <source>
        <dbReference type="ARBA" id="ARBA00022692"/>
    </source>
</evidence>
<feature type="transmembrane region" description="Helical" evidence="7">
    <location>
        <begin position="110"/>
        <end position="130"/>
    </location>
</feature>
<dbReference type="PROSITE" id="PS51671">
    <property type="entry name" value="ACT"/>
    <property type="match status" value="1"/>
</dbReference>
<proteinExistence type="inferred from homology"/>
<keyword evidence="4 7" id="KW-0812">Transmembrane</keyword>
<name>A0A1M4W1M2_9FIRM</name>
<dbReference type="InterPro" id="IPR002912">
    <property type="entry name" value="ACT_dom"/>
</dbReference>
<keyword evidence="6 7" id="KW-0472">Membrane</keyword>
<accession>A0A1M4W1M2</accession>